<dbReference type="GeneID" id="103066359"/>
<evidence type="ECO:0000313" key="5">
    <source>
        <dbReference type="RefSeq" id="XP_015743008.2"/>
    </source>
</evidence>
<accession>A0A9F3W1K3</accession>
<proteinExistence type="predicted"/>
<dbReference type="RefSeq" id="XP_015743008.2">
    <property type="nucleotide sequence ID" value="XM_015887522.2"/>
</dbReference>
<feature type="compositionally biased region" description="Basic and acidic residues" evidence="2">
    <location>
        <begin position="741"/>
        <end position="753"/>
    </location>
</feature>
<dbReference type="InterPro" id="IPR002035">
    <property type="entry name" value="VWF_A"/>
</dbReference>
<keyword evidence="1" id="KW-0175">Coiled coil</keyword>
<dbReference type="PANTHER" id="PTHR46478">
    <property type="entry name" value="VON WILLEBRAND FACTOR A DOMAIN-CONTAINING PROTEIN 3A"/>
    <property type="match status" value="1"/>
</dbReference>
<dbReference type="Proteomes" id="UP000695026">
    <property type="component" value="Unplaced"/>
</dbReference>
<dbReference type="PROSITE" id="PS50234">
    <property type="entry name" value="VWFA"/>
    <property type="match status" value="1"/>
</dbReference>
<sequence>MADICANPESKATSPKRCRPWQNVLITDSVDDNGLLVTNINQTQDLMRLKNSEVLFANLKATDDWIQVYSLENMQLSLGDLIKKGNATKVSSNAVEHMEFTQEAVNNFESQLRIAIDLYDKRMHWLLKGSRKMFGVIQGSKLGVLIEMSNVSCGLRLQELQMDLLSLIDEQLRYMKKLYFISFGVEISALWEGPRAIEGDRLNEARQWVQQLKPSRGCNLLKALKTVLAMRELDSVLIIVGSCPDQASEILSDYIQQRSAGRQMLVHAVAYNCSSEVPPAILKSLAEEVRGHYHCYSGKSENCNSTDIHLVLCEQQKADSLLKIISEIYQGKMGDSLFNLVKNSSMERVKSSSLVQLSKPPQHERLLAIQIPNFLAKTSAEWLKTNGLQAKKLSLYQVLAPNAFSPVEEFVPVLQKTVSSTLHGKAMMQFEWHDGTVKNVHVDPPILYDYQKQLGQMVKMYERRIDWLSLSSRRIWGTVCEKRVLILVDISKTNSLYIFHIQHSLRLLLEEQMSSKDLFNILAFGSDVKAWQPEMIPPHPDNLQSAWRWVLSLRCEGTRNVMKALKRAVEVDFKEKDRHGSQSLYLLAAGIPDQEAHLISSYLVEACGGCDLQLHACLFSVNAYSLEGDIPPRYASPNETAIAYKEIVQATKGRFHWFGETGINESDDISIILSEMEKAVNYSHKCALLVESLRQRSGNILGNQSPFKEDDFSSLKKEEKKTRPSKLPFPKPTALTLARKNAQEQHQEGERNGSTKALSWRPPSGKAEIPPVQPIKEIFLARKKLNFKAKKQPEISSFYPSQRKNIGTVYKNSLNPKSGKRLIPSVVLPNEEEISSTKAWLSKYSIKKLKLDLPSLVFGPGSVHQKQMVESLRKKVSAKYCDIFPSVEVEGMVKHLQIQLKDLEDYIEQMEKVLRCYIRRVQWLLSGSRRFFGVVLEAKVCILIDTSGSMDHSLSLVAKELTSLIWEQLRKNATKFNLIAFAEDVQVWQECLVEATDEMCHEAAQWASLFQAHGNTSILKALQRAFSLHEVEALYMLTDGKPDTSCSLILKEMEMLRKKRAITIHTISFNCSDRVANDFLKKLAFQTGGRYHRCHGDVDGQLVAHRLLSEGFKDEEDPIFPLFEGDDLKKLVEEISKARNYLTQAKVFRSLLEKKNIDQKNPLS</sequence>
<dbReference type="CDD" id="cd00198">
    <property type="entry name" value="vWFA"/>
    <property type="match status" value="1"/>
</dbReference>
<dbReference type="PANTHER" id="PTHR46478:SF1">
    <property type="entry name" value="VON WILLEBRAND FACTOR A DOMAIN-CONTAINING PROTEIN 3A"/>
    <property type="match status" value="1"/>
</dbReference>
<dbReference type="InterPro" id="IPR036465">
    <property type="entry name" value="vWFA_dom_sf"/>
</dbReference>
<protein>
    <submittedName>
        <fullName evidence="5">von Willebrand factor A domain-containing protein 3A</fullName>
    </submittedName>
</protein>
<feature type="region of interest" description="Disordered" evidence="2">
    <location>
        <begin position="700"/>
        <end position="770"/>
    </location>
</feature>
<dbReference type="SMART" id="SM00327">
    <property type="entry name" value="VWA"/>
    <property type="match status" value="1"/>
</dbReference>
<feature type="domain" description="VWFA" evidence="3">
    <location>
        <begin position="939"/>
        <end position="1135"/>
    </location>
</feature>
<gene>
    <name evidence="5" type="primary">VWA3A</name>
</gene>
<dbReference type="AlphaFoldDB" id="A0A9F3W1K3"/>
<dbReference type="Pfam" id="PF13768">
    <property type="entry name" value="VWA_3"/>
    <property type="match status" value="3"/>
</dbReference>
<keyword evidence="4" id="KW-1185">Reference proteome</keyword>
<evidence type="ECO:0000259" key="3">
    <source>
        <dbReference type="PROSITE" id="PS50234"/>
    </source>
</evidence>
<feature type="coiled-coil region" evidence="1">
    <location>
        <begin position="893"/>
        <end position="920"/>
    </location>
</feature>
<dbReference type="OMA" id="PNCTHQK"/>
<feature type="compositionally biased region" description="Basic and acidic residues" evidence="2">
    <location>
        <begin position="707"/>
        <end position="722"/>
    </location>
</feature>
<name>A0A9F3W1K3_PYTBI</name>
<dbReference type="KEGG" id="pbi:103066359"/>
<dbReference type="OrthoDB" id="299997at2759"/>
<evidence type="ECO:0000256" key="1">
    <source>
        <dbReference type="SAM" id="Coils"/>
    </source>
</evidence>
<reference evidence="5" key="1">
    <citation type="submission" date="2025-08" db="UniProtKB">
        <authorList>
            <consortium name="RefSeq"/>
        </authorList>
    </citation>
    <scope>IDENTIFICATION</scope>
    <source>
        <tissue evidence="5">Liver</tissue>
    </source>
</reference>
<dbReference type="SUPFAM" id="SSF53300">
    <property type="entry name" value="vWA-like"/>
    <property type="match status" value="2"/>
</dbReference>
<dbReference type="CTD" id="146177"/>
<organism evidence="4 5">
    <name type="scientific">Python bivittatus</name>
    <name type="common">Burmese python</name>
    <name type="synonym">Python molurus bivittatus</name>
    <dbReference type="NCBI Taxonomy" id="176946"/>
    <lineage>
        <taxon>Eukaryota</taxon>
        <taxon>Metazoa</taxon>
        <taxon>Chordata</taxon>
        <taxon>Craniata</taxon>
        <taxon>Vertebrata</taxon>
        <taxon>Euteleostomi</taxon>
        <taxon>Lepidosauria</taxon>
        <taxon>Squamata</taxon>
        <taxon>Bifurcata</taxon>
        <taxon>Unidentata</taxon>
        <taxon>Episquamata</taxon>
        <taxon>Toxicofera</taxon>
        <taxon>Serpentes</taxon>
        <taxon>Henophidia</taxon>
        <taxon>Pythonidae</taxon>
        <taxon>Python</taxon>
    </lineage>
</organism>
<dbReference type="Gene3D" id="3.40.50.410">
    <property type="entry name" value="von Willebrand factor, type A domain"/>
    <property type="match status" value="2"/>
</dbReference>
<evidence type="ECO:0000313" key="4">
    <source>
        <dbReference type="Proteomes" id="UP000695026"/>
    </source>
</evidence>
<evidence type="ECO:0000256" key="2">
    <source>
        <dbReference type="SAM" id="MobiDB-lite"/>
    </source>
</evidence>